<keyword evidence="4" id="KW-1185">Reference proteome</keyword>
<gene>
    <name evidence="3" type="ORF">GCM10010468_66430</name>
</gene>
<evidence type="ECO:0000256" key="1">
    <source>
        <dbReference type="SAM" id="Phobius"/>
    </source>
</evidence>
<dbReference type="InterPro" id="IPR021215">
    <property type="entry name" value="DUF2752"/>
</dbReference>
<keyword evidence="1" id="KW-0472">Membrane</keyword>
<reference evidence="4" key="1">
    <citation type="journal article" date="2019" name="Int. J. Syst. Evol. Microbiol.">
        <title>The Global Catalogue of Microorganisms (GCM) 10K type strain sequencing project: providing services to taxonomists for standard genome sequencing and annotation.</title>
        <authorList>
            <consortium name="The Broad Institute Genomics Platform"/>
            <consortium name="The Broad Institute Genome Sequencing Center for Infectious Disease"/>
            <person name="Wu L."/>
            <person name="Ma J."/>
        </authorList>
    </citation>
    <scope>NUCLEOTIDE SEQUENCE [LARGE SCALE GENOMIC DNA]</scope>
    <source>
        <strain evidence="4">JCM 9377</strain>
    </source>
</reference>
<name>A0ABP6QK28_9ACTN</name>
<dbReference type="Proteomes" id="UP001501237">
    <property type="component" value="Unassembled WGS sequence"/>
</dbReference>
<protein>
    <submittedName>
        <fullName evidence="3">DUF2752 domain-containing protein</fullName>
    </submittedName>
</protein>
<comment type="caution">
    <text evidence="3">The sequence shown here is derived from an EMBL/GenBank/DDBJ whole genome shotgun (WGS) entry which is preliminary data.</text>
</comment>
<feature type="chain" id="PRO_5047279428" evidence="2">
    <location>
        <begin position="30"/>
        <end position="140"/>
    </location>
</feature>
<evidence type="ECO:0000313" key="4">
    <source>
        <dbReference type="Proteomes" id="UP001501237"/>
    </source>
</evidence>
<dbReference type="Pfam" id="PF10825">
    <property type="entry name" value="DUF2752"/>
    <property type="match status" value="1"/>
</dbReference>
<keyword evidence="1" id="KW-0812">Transmembrane</keyword>
<dbReference type="EMBL" id="BAAAUV010000025">
    <property type="protein sequence ID" value="GAA3233732.1"/>
    <property type="molecule type" value="Genomic_DNA"/>
</dbReference>
<keyword evidence="1" id="KW-1133">Transmembrane helix</keyword>
<accession>A0ABP6QK28</accession>
<proteinExistence type="predicted"/>
<sequence>MGVRSVRASRWRGLIAPLGLGAAAAAAFAYVGSVDPNEAGHYPTCPFLATTGLLCPGCGGLRMTHAIAHGQFGEAASKNLLAFVMIPVVLYLWGLWVVAAWRGTEVRTRLSHRWLIMGFVGTIAVFWVLRNLPFGGFLAP</sequence>
<feature type="signal peptide" evidence="2">
    <location>
        <begin position="1"/>
        <end position="29"/>
    </location>
</feature>
<evidence type="ECO:0000256" key="2">
    <source>
        <dbReference type="SAM" id="SignalP"/>
    </source>
</evidence>
<organism evidence="3 4">
    <name type="scientific">Actinocorallia longicatena</name>
    <dbReference type="NCBI Taxonomy" id="111803"/>
    <lineage>
        <taxon>Bacteria</taxon>
        <taxon>Bacillati</taxon>
        <taxon>Actinomycetota</taxon>
        <taxon>Actinomycetes</taxon>
        <taxon>Streptosporangiales</taxon>
        <taxon>Thermomonosporaceae</taxon>
        <taxon>Actinocorallia</taxon>
    </lineage>
</organism>
<dbReference type="RefSeq" id="WP_344836265.1">
    <property type="nucleotide sequence ID" value="NZ_BAAAUV010000025.1"/>
</dbReference>
<keyword evidence="2" id="KW-0732">Signal</keyword>
<evidence type="ECO:0000313" key="3">
    <source>
        <dbReference type="EMBL" id="GAA3233732.1"/>
    </source>
</evidence>
<feature type="transmembrane region" description="Helical" evidence="1">
    <location>
        <begin position="80"/>
        <end position="101"/>
    </location>
</feature>
<feature type="transmembrane region" description="Helical" evidence="1">
    <location>
        <begin position="113"/>
        <end position="130"/>
    </location>
</feature>